<name>B3PUD4_RHIE6</name>
<dbReference type="KEGG" id="rec:RHECIAT_CH0003066"/>
<organism evidence="1 2">
    <name type="scientific">Rhizobium etli (strain CIAT 652)</name>
    <dbReference type="NCBI Taxonomy" id="491916"/>
    <lineage>
        <taxon>Bacteria</taxon>
        <taxon>Pseudomonadati</taxon>
        <taxon>Pseudomonadota</taxon>
        <taxon>Alphaproteobacteria</taxon>
        <taxon>Hyphomicrobiales</taxon>
        <taxon>Rhizobiaceae</taxon>
        <taxon>Rhizobium/Agrobacterium group</taxon>
        <taxon>Rhizobium</taxon>
    </lineage>
</organism>
<evidence type="ECO:0000313" key="2">
    <source>
        <dbReference type="Proteomes" id="UP000008817"/>
    </source>
</evidence>
<dbReference type="HOGENOM" id="CLU_1531317_0_0_5"/>
<accession>B3PUD4</accession>
<dbReference type="EMBL" id="CP001074">
    <property type="protein sequence ID" value="ACE92015.1"/>
    <property type="molecule type" value="Genomic_DNA"/>
</dbReference>
<proteinExistence type="predicted"/>
<dbReference type="AlphaFoldDB" id="B3PUD4"/>
<gene>
    <name evidence="1" type="ordered locus">RHECIAT_CH0003066</name>
</gene>
<protein>
    <submittedName>
        <fullName evidence="1">Hypothetical conserved protein</fullName>
    </submittedName>
</protein>
<dbReference type="Proteomes" id="UP000008817">
    <property type="component" value="Chromosome"/>
</dbReference>
<evidence type="ECO:0000313" key="1">
    <source>
        <dbReference type="EMBL" id="ACE92015.1"/>
    </source>
</evidence>
<sequence length="177" mass="19954">MPRGSQSPRRRLRQAVQRLENLLGGARFAGAQLHRPVAPYQDQPELARRRSLQPLSDIVGIKIPVVVEQREGAAACDDEHFDIFLNETHMGVAQPFVLDHRAIVLRIGEDDQHPLAVAKLFERLRKFRLTPRCADDFLNDGFQHGAIPRPSSCDGLCLRIPAPARKRRGERCNALND</sequence>
<dbReference type="eggNOG" id="ENOG50312HJ">
    <property type="taxonomic scope" value="Bacteria"/>
</dbReference>
<reference evidence="1 2" key="1">
    <citation type="submission" date="2008-04" db="EMBL/GenBank/DDBJ databases">
        <title>Genome diversity and DNA divergence of Rhizobium etli.</title>
        <authorList>
            <person name="Gonzalez V."/>
            <person name="Acosta J.L."/>
            <person name="Santamaria R.I."/>
            <person name="Bustos P."/>
            <person name="Hernandez-Gonzalez I.L."/>
            <person name="Fernandez J.L."/>
            <person name="Diaz R."/>
            <person name="Flores M."/>
            <person name="Mora J."/>
            <person name="Palacios R."/>
            <person name="Davila G."/>
        </authorList>
    </citation>
    <scope>NUCLEOTIDE SEQUENCE [LARGE SCALE GENOMIC DNA]</scope>
    <source>
        <strain evidence="1 2">CIAT 652</strain>
    </source>
</reference>